<feature type="region of interest" description="Disordered" evidence="3">
    <location>
        <begin position="111"/>
        <end position="187"/>
    </location>
</feature>
<feature type="domain" description="Xylanolytic transcriptional activator regulatory" evidence="4">
    <location>
        <begin position="319"/>
        <end position="430"/>
    </location>
</feature>
<proteinExistence type="predicted"/>
<name>A0A8K0JQ67_9TREE</name>
<dbReference type="PANTHER" id="PTHR31001">
    <property type="entry name" value="UNCHARACTERIZED TRANSCRIPTIONAL REGULATORY PROTEIN"/>
    <property type="match status" value="1"/>
</dbReference>
<feature type="compositionally biased region" description="Polar residues" evidence="3">
    <location>
        <begin position="772"/>
        <end position="788"/>
    </location>
</feature>
<feature type="compositionally biased region" description="Polar residues" evidence="3">
    <location>
        <begin position="124"/>
        <end position="140"/>
    </location>
</feature>
<comment type="caution">
    <text evidence="5">The sequence shown here is derived from an EMBL/GenBank/DDBJ whole genome shotgun (WGS) entry which is preliminary data.</text>
</comment>
<keyword evidence="6" id="KW-1185">Reference proteome</keyword>
<protein>
    <recommendedName>
        <fullName evidence="4">Xylanolytic transcriptional activator regulatory domain-containing protein</fullName>
    </recommendedName>
</protein>
<dbReference type="SMART" id="SM00906">
    <property type="entry name" value="Fungal_trans"/>
    <property type="match status" value="1"/>
</dbReference>
<dbReference type="GO" id="GO:0003677">
    <property type="term" value="F:DNA binding"/>
    <property type="evidence" value="ECO:0007669"/>
    <property type="project" value="InterPro"/>
</dbReference>
<dbReference type="PANTHER" id="PTHR31001:SF87">
    <property type="entry name" value="COL-21"/>
    <property type="match status" value="1"/>
</dbReference>
<dbReference type="GO" id="GO:0005634">
    <property type="term" value="C:nucleus"/>
    <property type="evidence" value="ECO:0007669"/>
    <property type="project" value="UniProtKB-SubCell"/>
</dbReference>
<feature type="region of interest" description="Disordered" evidence="3">
    <location>
        <begin position="728"/>
        <end position="788"/>
    </location>
</feature>
<evidence type="ECO:0000259" key="4">
    <source>
        <dbReference type="SMART" id="SM00906"/>
    </source>
</evidence>
<evidence type="ECO:0000256" key="1">
    <source>
        <dbReference type="ARBA" id="ARBA00004123"/>
    </source>
</evidence>
<keyword evidence="2" id="KW-0539">Nucleus</keyword>
<dbReference type="InterPro" id="IPR007219">
    <property type="entry name" value="XnlR_reg_dom"/>
</dbReference>
<feature type="region of interest" description="Disordered" evidence="3">
    <location>
        <begin position="414"/>
        <end position="434"/>
    </location>
</feature>
<reference evidence="5" key="1">
    <citation type="submission" date="2020-04" db="EMBL/GenBank/DDBJ databases">
        <title>Analysis of mating type loci in Filobasidium floriforme.</title>
        <authorList>
            <person name="Nowrousian M."/>
        </authorList>
    </citation>
    <scope>NUCLEOTIDE SEQUENCE</scope>
    <source>
        <strain evidence="5">CBS 6242</strain>
    </source>
</reference>
<dbReference type="EMBL" id="JABELV010000018">
    <property type="protein sequence ID" value="KAG7566913.1"/>
    <property type="molecule type" value="Genomic_DNA"/>
</dbReference>
<evidence type="ECO:0000313" key="6">
    <source>
        <dbReference type="Proteomes" id="UP000812966"/>
    </source>
</evidence>
<feature type="compositionally biased region" description="Basic and acidic residues" evidence="3">
    <location>
        <begin position="12"/>
        <end position="31"/>
    </location>
</feature>
<evidence type="ECO:0000313" key="5">
    <source>
        <dbReference type="EMBL" id="KAG7566913.1"/>
    </source>
</evidence>
<comment type="subcellular location">
    <subcellularLocation>
        <location evidence="1">Nucleus</location>
    </subcellularLocation>
</comment>
<evidence type="ECO:0000256" key="2">
    <source>
        <dbReference type="ARBA" id="ARBA00023242"/>
    </source>
</evidence>
<sequence length="870" mass="96641">MGNGRGSVTGHKLSEAYRRLQSRRDDSKEPSEAEGSQSGNKKNKRNRVHFSCVEVSRIGARRAPCGQCIARKVPNLCRPFINGVEDPTIYDSDIKARLTRIEDILATLITRLPTPAPPEETQDSHTQASSSRQVPRTVSSPRPIAPAPPGIGGDTQHTPPVPLYFSALHSHPSPTDHPSPHSGSGSVVVPGLGRIRITLEPASPELNDILQTLSESGITKGVLIGLLMDLPDKALSDILVELYFREIDWTRYKMNRPLFMRRYTMFFESIRQNPSNPHIDADTLKWLPLMYITLAIATLSAPVEMVGGPLGQKSWSRRFYGSSRSALTCAKALQRDNLDIVYASLLSARFMFLTRRAAEGSTPLTSAFQLGLYRDGSVLNLMDKREVELRRRAWAMVYHLDRTNALLVGRPTSISDAHTDTKEPANLDDEELESPDFDPRGHSLIKPTEYTQVILRHRLAQIMGRISDHTFAIKPPDYSMVLKLDQELLDWQSKLPPFFALFHPDTSLDQKYRYIFVQRHLLACEFLFARITLHRPYLLRKRDVNNQYRYSREAAIESAKADLLGRRAFMFEKPEDTKVNSGGYRVLNSYIVLGVAIKMEPNSARAEELRRLLDVVAGLAPDELGRVSEPIVKDELAIVEFLTQRANDPNNSEGALNNSAPIPPYHILSGEQRPALLERRDTSASRQSNEVATFRQQHAGDDPAWSFVAPGMATLDVHAPFSPGGVVNRAGSDVSTSSVPGPLRPPPPRGYTGQASTSMFGDREGGNAHNGFLQQSQNVSPARSQIQQSPYQSSNLALQGLSQTIHDQSYSHDQQGISGDFNMDSNVMPNLDSWWNDIGGNLAMNQNTPGNFNPFALAQFGQVEEGADSK</sequence>
<gene>
    <name evidence="5" type="ORF">FFLO_01292</name>
</gene>
<feature type="region of interest" description="Disordered" evidence="3">
    <location>
        <begin position="1"/>
        <end position="45"/>
    </location>
</feature>
<feature type="compositionally biased region" description="Polar residues" evidence="3">
    <location>
        <begin position="684"/>
        <end position="696"/>
    </location>
</feature>
<dbReference type="CDD" id="cd12148">
    <property type="entry name" value="fungal_TF_MHR"/>
    <property type="match status" value="1"/>
</dbReference>
<dbReference type="InterPro" id="IPR050613">
    <property type="entry name" value="Sec_Metabolite_Reg"/>
</dbReference>
<dbReference type="AlphaFoldDB" id="A0A8K0JQ67"/>
<organism evidence="5 6">
    <name type="scientific">Filobasidium floriforme</name>
    <dbReference type="NCBI Taxonomy" id="5210"/>
    <lineage>
        <taxon>Eukaryota</taxon>
        <taxon>Fungi</taxon>
        <taxon>Dikarya</taxon>
        <taxon>Basidiomycota</taxon>
        <taxon>Agaricomycotina</taxon>
        <taxon>Tremellomycetes</taxon>
        <taxon>Filobasidiales</taxon>
        <taxon>Filobasidiaceae</taxon>
        <taxon>Filobasidium</taxon>
    </lineage>
</organism>
<accession>A0A8K0JQ67</accession>
<dbReference type="Pfam" id="PF04082">
    <property type="entry name" value="Fungal_trans"/>
    <property type="match status" value="1"/>
</dbReference>
<dbReference type="GO" id="GO:0006351">
    <property type="term" value="P:DNA-templated transcription"/>
    <property type="evidence" value="ECO:0007669"/>
    <property type="project" value="InterPro"/>
</dbReference>
<feature type="region of interest" description="Disordered" evidence="3">
    <location>
        <begin position="678"/>
        <end position="697"/>
    </location>
</feature>
<dbReference type="Proteomes" id="UP000812966">
    <property type="component" value="Unassembled WGS sequence"/>
</dbReference>
<evidence type="ECO:0000256" key="3">
    <source>
        <dbReference type="SAM" id="MobiDB-lite"/>
    </source>
</evidence>
<dbReference type="GO" id="GO:0008270">
    <property type="term" value="F:zinc ion binding"/>
    <property type="evidence" value="ECO:0007669"/>
    <property type="project" value="InterPro"/>
</dbReference>